<protein>
    <recommendedName>
        <fullName evidence="2">Glycosyl transferase family 1 domain-containing protein</fullName>
    </recommendedName>
</protein>
<evidence type="ECO:0000313" key="3">
    <source>
        <dbReference type="EMBL" id="BDG73220.1"/>
    </source>
</evidence>
<dbReference type="RefSeq" id="WP_244407455.1">
    <property type="nucleotide sequence ID" value="NZ_AP025637.1"/>
</dbReference>
<organism evidence="3 4">
    <name type="scientific">Roseomonas fluvialis</name>
    <dbReference type="NCBI Taxonomy" id="1750527"/>
    <lineage>
        <taxon>Bacteria</taxon>
        <taxon>Pseudomonadati</taxon>
        <taxon>Pseudomonadota</taxon>
        <taxon>Alphaproteobacteria</taxon>
        <taxon>Acetobacterales</taxon>
        <taxon>Roseomonadaceae</taxon>
        <taxon>Roseomonas</taxon>
    </lineage>
</organism>
<keyword evidence="4" id="KW-1185">Reference proteome</keyword>
<dbReference type="Pfam" id="PF00534">
    <property type="entry name" value="Glycos_transf_1"/>
    <property type="match status" value="1"/>
</dbReference>
<evidence type="ECO:0000313" key="4">
    <source>
        <dbReference type="Proteomes" id="UP000831327"/>
    </source>
</evidence>
<reference evidence="3 4" key="1">
    <citation type="journal article" date="2016" name="Microbes Environ.">
        <title>Phylogenetically diverse aerobic anoxygenic phototrophic bacteria isolated from epilithic biofilms in Tama river, Japan.</title>
        <authorList>
            <person name="Hirose S."/>
            <person name="Matsuura K."/>
            <person name="Haruta S."/>
        </authorList>
    </citation>
    <scope>NUCLEOTIDE SEQUENCE [LARGE SCALE GENOMIC DNA]</scope>
    <source>
        <strain evidence="3 4">S08</strain>
    </source>
</reference>
<accession>A0ABN6P793</accession>
<dbReference type="SUPFAM" id="SSF53756">
    <property type="entry name" value="UDP-Glycosyltransferase/glycogen phosphorylase"/>
    <property type="match status" value="1"/>
</dbReference>
<feature type="domain" description="Glycosyl transferase family 1" evidence="2">
    <location>
        <begin position="15"/>
        <end position="163"/>
    </location>
</feature>
<dbReference type="PANTHER" id="PTHR45918">
    <property type="entry name" value="ALPHA-1,3/1,6-MANNOSYLTRANSFERASE ALG2"/>
    <property type="match status" value="1"/>
</dbReference>
<dbReference type="PANTHER" id="PTHR45918:SF1">
    <property type="entry name" value="ALPHA-1,3_1,6-MANNOSYLTRANSFERASE ALG2"/>
    <property type="match status" value="1"/>
</dbReference>
<dbReference type="InterPro" id="IPR027054">
    <property type="entry name" value="ALG2"/>
</dbReference>
<evidence type="ECO:0000256" key="1">
    <source>
        <dbReference type="ARBA" id="ARBA00022679"/>
    </source>
</evidence>
<dbReference type="Gene3D" id="3.40.50.2000">
    <property type="entry name" value="Glycogen Phosphorylase B"/>
    <property type="match status" value="1"/>
</dbReference>
<dbReference type="EMBL" id="AP025637">
    <property type="protein sequence ID" value="BDG73220.1"/>
    <property type="molecule type" value="Genomic_DNA"/>
</dbReference>
<dbReference type="Proteomes" id="UP000831327">
    <property type="component" value="Chromosome"/>
</dbReference>
<name>A0ABN6P793_9PROT</name>
<proteinExistence type="predicted"/>
<dbReference type="InterPro" id="IPR001296">
    <property type="entry name" value="Glyco_trans_1"/>
</dbReference>
<sequence length="198" mass="22073">MREGDLPAAHQQPWRIRWTTNIHLGIEAFALARRDLPGWRLVVAGMVDDKSRIYAEELMARGREIGDVEFRTQNTDAQMRALQDGCTALLFTAFNEDWGLTPFEAMAAGRPVVAVDRGGPRESVQDGVTGFLAPDDPAAFARRMVKLAQDPDLVARMGAAGAERARLFTWDAFVENLDGAVERMVERRQGGNRETMTR</sequence>
<evidence type="ECO:0000259" key="2">
    <source>
        <dbReference type="Pfam" id="PF00534"/>
    </source>
</evidence>
<gene>
    <name evidence="3" type="ORF">Rmf_31490</name>
</gene>
<keyword evidence="1" id="KW-0808">Transferase</keyword>